<dbReference type="CDD" id="cd02440">
    <property type="entry name" value="AdoMet_MTases"/>
    <property type="match status" value="1"/>
</dbReference>
<keyword evidence="2" id="KW-1185">Reference proteome</keyword>
<dbReference type="Gene3D" id="3.40.50.150">
    <property type="entry name" value="Vaccinia Virus protein VP39"/>
    <property type="match status" value="1"/>
</dbReference>
<evidence type="ECO:0000313" key="1">
    <source>
        <dbReference type="EMBL" id="SAK89672.1"/>
    </source>
</evidence>
<dbReference type="AlphaFoldDB" id="A0A158D4U7"/>
<dbReference type="Pfam" id="PF13489">
    <property type="entry name" value="Methyltransf_23"/>
    <property type="match status" value="1"/>
</dbReference>
<gene>
    <name evidence="1" type="ORF">AWB82_06287</name>
</gene>
<dbReference type="STRING" id="1777143.AWB82_06287"/>
<accession>A0A158D4U7</accession>
<sequence>MLSDTRSVGALLWRNAVPREFEREFSITGHSIIGSRSPHRKLIVPRWVFDSFGRSAKLNQGNHSLLIENGEWPPLTEVGEILHFPIRSEAQFTRKVVSTYLAQSKLTVAPHIQHMIRLIADGAVDQSSIVGLAMNYGAEDASSTPMTLKALADAGMPQVKANVAIAADEKEWLEEIRAAETKISTRIDDIGEITLTIGTEKYALDHESQVQGAPLGTFYTDAFYAGQSDGSLRSARGILRGLFSIISVSTTLDVGCGVGPWSRAALDLGAAKSIGVDGEYVDRASLMIDQSEFRSRNLENAWQLDSGDLSKFDLVISLEVAEHLPSSSAETFISNLTFYGDAVLFSAAIPRQGGVNHINEQWPEYWSEIFARFGYDCFDIVRMDTWRDESIEWWYSQNTFVYARRGSTVHSQLSEVSRPVKTPTSLVHPKKLADAYYWAGKDAQAAADRIALLESDIRARDGLLQHSAEMLVAANKREEELRRSTSWRLTAPLRALSIAIKKARNR</sequence>
<dbReference type="SUPFAM" id="SSF53335">
    <property type="entry name" value="S-adenosyl-L-methionine-dependent methyltransferases"/>
    <property type="match status" value="1"/>
</dbReference>
<evidence type="ECO:0000313" key="2">
    <source>
        <dbReference type="Proteomes" id="UP000054596"/>
    </source>
</evidence>
<dbReference type="InterPro" id="IPR029063">
    <property type="entry name" value="SAM-dependent_MTases_sf"/>
</dbReference>
<dbReference type="RefSeq" id="WP_235023514.1">
    <property type="nucleotide sequence ID" value="NZ_FCOJ02000070.1"/>
</dbReference>
<dbReference type="Proteomes" id="UP000054596">
    <property type="component" value="Unassembled WGS sequence"/>
</dbReference>
<organism evidence="1 2">
    <name type="scientific">Caballeronia glebae</name>
    <dbReference type="NCBI Taxonomy" id="1777143"/>
    <lineage>
        <taxon>Bacteria</taxon>
        <taxon>Pseudomonadati</taxon>
        <taxon>Pseudomonadota</taxon>
        <taxon>Betaproteobacteria</taxon>
        <taxon>Burkholderiales</taxon>
        <taxon>Burkholderiaceae</taxon>
        <taxon>Caballeronia</taxon>
    </lineage>
</organism>
<dbReference type="EMBL" id="FCOJ02000070">
    <property type="protein sequence ID" value="SAK89672.1"/>
    <property type="molecule type" value="Genomic_DNA"/>
</dbReference>
<reference evidence="1" key="1">
    <citation type="submission" date="2016-01" db="EMBL/GenBank/DDBJ databases">
        <authorList>
            <person name="Peeters C."/>
        </authorList>
    </citation>
    <scope>NUCLEOTIDE SEQUENCE [LARGE SCALE GENOMIC DNA]</scope>
    <source>
        <strain evidence="1">LMG 29325</strain>
    </source>
</reference>
<proteinExistence type="predicted"/>
<name>A0A158D4U7_9BURK</name>
<protein>
    <submittedName>
        <fullName evidence="1">Uncharacterized protein</fullName>
    </submittedName>
</protein>
<comment type="caution">
    <text evidence="1">The sequence shown here is derived from an EMBL/GenBank/DDBJ whole genome shotgun (WGS) entry which is preliminary data.</text>
</comment>